<proteinExistence type="predicted"/>
<evidence type="ECO:0000313" key="1">
    <source>
        <dbReference type="Proteomes" id="UP001652640"/>
    </source>
</evidence>
<accession>A0ABM4HVT9</accession>
<sequence>MQPQTRRGLWESTEAATKLSRKTIHLLTLSPAAQSDQAVLGGPRLCCAIPALCRFLGYKHFWEADFPLSSCFRPEAEVLFAVLWVYPEGLRSRRGPQRFLCDHTSGHHGLAKPMHRIRQHRGDYVCTVTLPAGRAESPQAAGEGAQLPVDGCLIVLSLPPS</sequence>
<reference evidence="2" key="1">
    <citation type="submission" date="2025-08" db="UniProtKB">
        <authorList>
            <consortium name="RefSeq"/>
        </authorList>
    </citation>
    <scope>IDENTIFICATION</scope>
    <source>
        <tissue evidence="2">Tongue muscle</tissue>
    </source>
</reference>
<dbReference type="RefSeq" id="XP_070319681.1">
    <property type="nucleotide sequence ID" value="XM_070463580.1"/>
</dbReference>
<name>A0ABM4HVT9_ODOVR</name>
<organism evidence="1 2">
    <name type="scientific">Odocoileus virginianus</name>
    <name type="common">White-tailed deer</name>
    <dbReference type="NCBI Taxonomy" id="9874"/>
    <lineage>
        <taxon>Eukaryota</taxon>
        <taxon>Metazoa</taxon>
        <taxon>Chordata</taxon>
        <taxon>Craniata</taxon>
        <taxon>Vertebrata</taxon>
        <taxon>Euteleostomi</taxon>
        <taxon>Mammalia</taxon>
        <taxon>Eutheria</taxon>
        <taxon>Laurasiatheria</taxon>
        <taxon>Artiodactyla</taxon>
        <taxon>Ruminantia</taxon>
        <taxon>Pecora</taxon>
        <taxon>Cervidae</taxon>
        <taxon>Odocoileinae</taxon>
        <taxon>Odocoileus</taxon>
    </lineage>
</organism>
<dbReference type="Proteomes" id="UP001652640">
    <property type="component" value="Unplaced"/>
</dbReference>
<gene>
    <name evidence="2" type="primary">LOC110152903</name>
</gene>
<evidence type="ECO:0000313" key="2">
    <source>
        <dbReference type="RefSeq" id="XP_070319681.1"/>
    </source>
</evidence>
<protein>
    <submittedName>
        <fullName evidence="2">Uncharacterized protein isoform X2</fullName>
    </submittedName>
</protein>
<keyword evidence="1" id="KW-1185">Reference proteome</keyword>
<dbReference type="GeneID" id="110152903"/>